<gene>
    <name evidence="1" type="ORF">LEMA_uP044740.1</name>
</gene>
<keyword evidence="2" id="KW-1185">Reference proteome</keyword>
<reference evidence="2" key="1">
    <citation type="journal article" date="2011" name="Nat. Commun.">
        <title>Effector diversification within compartments of the Leptosphaeria maculans genome affected by Repeat-Induced Point mutations.</title>
        <authorList>
            <person name="Rouxel T."/>
            <person name="Grandaubert J."/>
            <person name="Hane J.K."/>
            <person name="Hoede C."/>
            <person name="van de Wouw A.P."/>
            <person name="Couloux A."/>
            <person name="Dominguez V."/>
            <person name="Anthouard V."/>
            <person name="Bally P."/>
            <person name="Bourras S."/>
            <person name="Cozijnsen A.J."/>
            <person name="Ciuffetti L.M."/>
            <person name="Degrave A."/>
            <person name="Dilmaghani A."/>
            <person name="Duret L."/>
            <person name="Fudal I."/>
            <person name="Goodwin S.B."/>
            <person name="Gout L."/>
            <person name="Glaser N."/>
            <person name="Linglin J."/>
            <person name="Kema G.H.J."/>
            <person name="Lapalu N."/>
            <person name="Lawrence C.B."/>
            <person name="May K."/>
            <person name="Meyer M."/>
            <person name="Ollivier B."/>
            <person name="Poulain J."/>
            <person name="Schoch C.L."/>
            <person name="Simon A."/>
            <person name="Spatafora J.W."/>
            <person name="Stachowiak A."/>
            <person name="Turgeon B.G."/>
            <person name="Tyler B.M."/>
            <person name="Vincent D."/>
            <person name="Weissenbach J."/>
            <person name="Amselem J."/>
            <person name="Quesneville H."/>
            <person name="Oliver R.P."/>
            <person name="Wincker P."/>
            <person name="Balesdent M.-H."/>
            <person name="Howlett B.J."/>
        </authorList>
    </citation>
    <scope>NUCLEOTIDE SEQUENCE [LARGE SCALE GENOMIC DNA]</scope>
    <source>
        <strain evidence="2">JN3 / isolate v23.1.3 / race Av1-4-5-6-7-8</strain>
    </source>
</reference>
<dbReference type="AlphaFoldDB" id="E4ZP44"/>
<proteinExistence type="predicted"/>
<protein>
    <submittedName>
        <fullName evidence="1">Predicted protein</fullName>
    </submittedName>
</protein>
<evidence type="ECO:0000313" key="2">
    <source>
        <dbReference type="Proteomes" id="UP000002668"/>
    </source>
</evidence>
<dbReference type="VEuPathDB" id="FungiDB:LEMA_uP044740.1"/>
<dbReference type="InParanoid" id="E4ZP44"/>
<organism evidence="2">
    <name type="scientific">Leptosphaeria maculans (strain JN3 / isolate v23.1.3 / race Av1-4-5-6-7-8)</name>
    <name type="common">Blackleg fungus</name>
    <name type="synonym">Phoma lingam</name>
    <dbReference type="NCBI Taxonomy" id="985895"/>
    <lineage>
        <taxon>Eukaryota</taxon>
        <taxon>Fungi</taxon>
        <taxon>Dikarya</taxon>
        <taxon>Ascomycota</taxon>
        <taxon>Pezizomycotina</taxon>
        <taxon>Dothideomycetes</taxon>
        <taxon>Pleosporomycetidae</taxon>
        <taxon>Pleosporales</taxon>
        <taxon>Pleosporineae</taxon>
        <taxon>Leptosphaeriaceae</taxon>
        <taxon>Plenodomus</taxon>
        <taxon>Plenodomus lingam/Leptosphaeria maculans species complex</taxon>
    </lineage>
</organism>
<dbReference type="Proteomes" id="UP000002668">
    <property type="component" value="Genome"/>
</dbReference>
<sequence length="88" mass="10082">MDITPMLNVIEPQSDLESLQELLSPRLRLRINLVALSSIRSNLDIPGDLTLPLIEEIHTIKSTARWYISILDRKFRDLDYGTVKVLPP</sequence>
<accession>E4ZP44</accession>
<dbReference type="EMBL" id="FP929105">
    <property type="protein sequence ID" value="CBX93573.1"/>
    <property type="molecule type" value="Genomic_DNA"/>
</dbReference>
<name>E4ZP44_LEPMJ</name>
<dbReference type="HOGENOM" id="CLU_2469499_0_0_1"/>
<evidence type="ECO:0000313" key="1">
    <source>
        <dbReference type="EMBL" id="CBX93573.1"/>
    </source>
</evidence>